<evidence type="ECO:0000259" key="5">
    <source>
        <dbReference type="Pfam" id="PF07715"/>
    </source>
</evidence>
<proteinExistence type="inferred from homology"/>
<keyword evidence="7" id="KW-1185">Reference proteome</keyword>
<dbReference type="Pfam" id="PF00593">
    <property type="entry name" value="TonB_dep_Rec_b-barrel"/>
    <property type="match status" value="1"/>
</dbReference>
<dbReference type="Pfam" id="PF07715">
    <property type="entry name" value="Plug"/>
    <property type="match status" value="1"/>
</dbReference>
<dbReference type="SUPFAM" id="SSF49464">
    <property type="entry name" value="Carboxypeptidase regulatory domain-like"/>
    <property type="match status" value="1"/>
</dbReference>
<comment type="subcellular location">
    <subcellularLocation>
        <location evidence="1">Cell outer membrane</location>
        <topology evidence="1">Multi-pass membrane protein</topology>
    </subcellularLocation>
</comment>
<evidence type="ECO:0000259" key="4">
    <source>
        <dbReference type="Pfam" id="PF00593"/>
    </source>
</evidence>
<dbReference type="InterPro" id="IPR039426">
    <property type="entry name" value="TonB-dep_rcpt-like"/>
</dbReference>
<accession>A0ABY3FKF3</accession>
<name>A0ABY3FKF3_9FLAO</name>
<dbReference type="InterPro" id="IPR008969">
    <property type="entry name" value="CarboxyPept-like_regulatory"/>
</dbReference>
<evidence type="ECO:0000313" key="6">
    <source>
        <dbReference type="EMBL" id="TWI00471.1"/>
    </source>
</evidence>
<keyword evidence="1" id="KW-0998">Cell outer membrane</keyword>
<dbReference type="InterPro" id="IPR023997">
    <property type="entry name" value="TonB-dep_OMP_SusC/RagA_CS"/>
</dbReference>
<dbReference type="EMBL" id="VLKO01000004">
    <property type="protein sequence ID" value="TWI00471.1"/>
    <property type="molecule type" value="Genomic_DNA"/>
</dbReference>
<dbReference type="NCBIfam" id="TIGR04056">
    <property type="entry name" value="OMP_RagA_SusC"/>
    <property type="match status" value="1"/>
</dbReference>
<dbReference type="Gene3D" id="2.60.40.1120">
    <property type="entry name" value="Carboxypeptidase-like, regulatory domain"/>
    <property type="match status" value="1"/>
</dbReference>
<dbReference type="SUPFAM" id="SSF56935">
    <property type="entry name" value="Porins"/>
    <property type="match status" value="1"/>
</dbReference>
<evidence type="ECO:0000256" key="3">
    <source>
        <dbReference type="SAM" id="SignalP"/>
    </source>
</evidence>
<feature type="domain" description="TonB-dependent receptor-like beta-barrel" evidence="4">
    <location>
        <begin position="422"/>
        <end position="1003"/>
    </location>
</feature>
<sequence length="1042" mass="113125">MKLLKTFIFCISSILFSLHVHAQEASVVGKVIDDKGMPIPGATIVLKGTSTSVTSDFDGGFQIKAPKDGVLTISFIGYKTVETFINGQTAVQVKMYESSQDLNEVVVVGYGTQKKVLLTGAISGIKAAQLKDLPISRVEQALQGRVSGVTIAANAGQPGSSSTIRVRGITSIGNNDPLWVVDGVVVDNGGIGYLNQADIETMDVLKDAASQAIYGARAAAGVILITTKKGKSGKMSVSYNGYTGFSQAARKLDLLDATQYTTLMNERYANGYVQSPNNPYILPYSSTTAYGKGTNWQDAIFNDSALRTGHELSLSGGNDVSTFYLSFGLLDQEGIVATQISNYNRKNIRLNSTHKILKGLTFGQTLGYSHEKNIGLGNTNSEFGGPLSSAINLDPTTPLVVTDPVEANLYPYVNQTGIFRDSNGNPYGISQVVGQEMSNPLAYIQSRLGNYGWSDNFVGNAYLELEVIKGLKVKSTVGGKLAYWGSESFNPVSYFNSSTINSVNSLSRGTNKGFGWNVENTITYNKKISEHNFTVLVGQGAYVDNISSGTYVTYKNIPANNFDDASFGYGAVKDDITAGAYNGYEHIVTSLFARATYDYKEKYLFTGNIRRDGSSRFGANNKYGVFPSFSLGWVPTNEDFWPKNKVLTSLKLRGGYGIVGSDAIGDFKYLATISGGRNYTVGNQGSVVIGNSPNAPANPDLKWEETSQGNIGFDAIFFNGLNFAIDFYNKKTTGMLQDIKLPGYVGTTGNPSANIADMENKGVDIELGYRKKIGQVNFKLGGNISYVENKVTFLGNDIKFIDGNASFQSMGTITRTQVGHPINSFYGYKTQGIFQNQNEVNAYTNASGGLVQPNAKPGDFRWQDTNADGKITDDDKTFIGNSLPKFTYGITLNVDFKNFDLVVFTQGAVGNKIFQGLRRLDVVNANYQTSALGRWNGEGTSNSYPRLTTADGNKNFTNASDFYLEDGDYLRFKTIQFGYNLPSEKIGKIGLSKTRIYVTGENLFTFTKYTGYDPEIGGGVIGVDKGYYPQAKSFMLGINLQF</sequence>
<keyword evidence="1" id="KW-0812">Transmembrane</keyword>
<keyword evidence="1" id="KW-0813">Transport</keyword>
<dbReference type="Proteomes" id="UP000317519">
    <property type="component" value="Unassembled WGS sequence"/>
</dbReference>
<dbReference type="Pfam" id="PF13715">
    <property type="entry name" value="CarbopepD_reg_2"/>
    <property type="match status" value="1"/>
</dbReference>
<dbReference type="InterPro" id="IPR000531">
    <property type="entry name" value="Beta-barrel_TonB"/>
</dbReference>
<dbReference type="InterPro" id="IPR023996">
    <property type="entry name" value="TonB-dep_OMP_SusC/RagA"/>
</dbReference>
<comment type="caution">
    <text evidence="6">The sequence shown here is derived from an EMBL/GenBank/DDBJ whole genome shotgun (WGS) entry which is preliminary data.</text>
</comment>
<comment type="similarity">
    <text evidence="1 2">Belongs to the TonB-dependent receptor family.</text>
</comment>
<dbReference type="Gene3D" id="2.170.130.10">
    <property type="entry name" value="TonB-dependent receptor, plug domain"/>
    <property type="match status" value="1"/>
</dbReference>
<gene>
    <name evidence="6" type="ORF">IQ05_01121</name>
</gene>
<dbReference type="InterPro" id="IPR037066">
    <property type="entry name" value="Plug_dom_sf"/>
</dbReference>
<evidence type="ECO:0000313" key="7">
    <source>
        <dbReference type="Proteomes" id="UP000317519"/>
    </source>
</evidence>
<dbReference type="NCBIfam" id="TIGR04057">
    <property type="entry name" value="SusC_RagA_signa"/>
    <property type="match status" value="1"/>
</dbReference>
<feature type="chain" id="PRO_5046957597" evidence="3">
    <location>
        <begin position="23"/>
        <end position="1042"/>
    </location>
</feature>
<feature type="signal peptide" evidence="3">
    <location>
        <begin position="1"/>
        <end position="22"/>
    </location>
</feature>
<evidence type="ECO:0000256" key="1">
    <source>
        <dbReference type="PROSITE-ProRule" id="PRU01360"/>
    </source>
</evidence>
<feature type="domain" description="TonB-dependent receptor plug" evidence="5">
    <location>
        <begin position="118"/>
        <end position="222"/>
    </location>
</feature>
<organism evidence="6 7">
    <name type="scientific">Flavobacterium tiangeerense</name>
    <dbReference type="NCBI Taxonomy" id="459471"/>
    <lineage>
        <taxon>Bacteria</taxon>
        <taxon>Pseudomonadati</taxon>
        <taxon>Bacteroidota</taxon>
        <taxon>Flavobacteriia</taxon>
        <taxon>Flavobacteriales</taxon>
        <taxon>Flavobacteriaceae</taxon>
        <taxon>Flavobacterium</taxon>
    </lineage>
</organism>
<keyword evidence="2" id="KW-0798">TonB box</keyword>
<reference evidence="6 7" key="1">
    <citation type="journal article" date="2015" name="Stand. Genomic Sci.">
        <title>Genomic Encyclopedia of Bacterial and Archaeal Type Strains, Phase III: the genomes of soil and plant-associated and newly described type strains.</title>
        <authorList>
            <person name="Whitman W.B."/>
            <person name="Woyke T."/>
            <person name="Klenk H.P."/>
            <person name="Zhou Y."/>
            <person name="Lilburn T.G."/>
            <person name="Beck B.J."/>
            <person name="De Vos P."/>
            <person name="Vandamme P."/>
            <person name="Eisen J.A."/>
            <person name="Garrity G."/>
            <person name="Hugenholtz P."/>
            <person name="Kyrpides N.C."/>
        </authorList>
    </citation>
    <scope>NUCLEOTIDE SEQUENCE [LARGE SCALE GENOMIC DNA]</scope>
    <source>
        <strain evidence="6 7">CGMCC 1.6847</strain>
    </source>
</reference>
<dbReference type="InterPro" id="IPR012910">
    <property type="entry name" value="Plug_dom"/>
</dbReference>
<keyword evidence="1 2" id="KW-0472">Membrane</keyword>
<dbReference type="RefSeq" id="WP_144890746.1">
    <property type="nucleotide sequence ID" value="NZ_VLKO01000004.1"/>
</dbReference>
<evidence type="ECO:0000256" key="2">
    <source>
        <dbReference type="RuleBase" id="RU003357"/>
    </source>
</evidence>
<keyword evidence="1" id="KW-1134">Transmembrane beta strand</keyword>
<dbReference type="PROSITE" id="PS52016">
    <property type="entry name" value="TONB_DEPENDENT_REC_3"/>
    <property type="match status" value="1"/>
</dbReference>
<keyword evidence="3" id="KW-0732">Signal</keyword>
<protein>
    <submittedName>
        <fullName evidence="6">TonB-linked SusC/RagA family outer membrane protein</fullName>
    </submittedName>
</protein>